<evidence type="ECO:0000256" key="1">
    <source>
        <dbReference type="ARBA" id="ARBA00004771"/>
    </source>
</evidence>
<dbReference type="InterPro" id="IPR023213">
    <property type="entry name" value="CAT-like_dom_sf"/>
</dbReference>
<evidence type="ECO:0000256" key="11">
    <source>
        <dbReference type="SAM" id="MobiDB-lite"/>
    </source>
</evidence>
<accession>A0A939MLA6</accession>
<evidence type="ECO:0000256" key="9">
    <source>
        <dbReference type="ARBA" id="ARBA00023315"/>
    </source>
</evidence>
<dbReference type="InterPro" id="IPR045034">
    <property type="entry name" value="O-acyltransferase_WSD1-like"/>
</dbReference>
<evidence type="ECO:0000256" key="3">
    <source>
        <dbReference type="ARBA" id="ARBA00009587"/>
    </source>
</evidence>
<evidence type="ECO:0000259" key="12">
    <source>
        <dbReference type="Pfam" id="PF03007"/>
    </source>
</evidence>
<dbReference type="PANTHER" id="PTHR31650:SF1">
    <property type="entry name" value="WAX ESTER SYNTHASE_DIACYLGLYCEROL ACYLTRANSFERASE 4-RELATED"/>
    <property type="match status" value="1"/>
</dbReference>
<dbReference type="GO" id="GO:0005886">
    <property type="term" value="C:plasma membrane"/>
    <property type="evidence" value="ECO:0007669"/>
    <property type="project" value="TreeGrafter"/>
</dbReference>
<gene>
    <name evidence="14" type="ORF">J4H92_02935</name>
</gene>
<evidence type="ECO:0000256" key="8">
    <source>
        <dbReference type="ARBA" id="ARBA00023098"/>
    </source>
</evidence>
<evidence type="ECO:0000256" key="5">
    <source>
        <dbReference type="ARBA" id="ARBA00022516"/>
    </source>
</evidence>
<keyword evidence="9" id="KW-0012">Acyltransferase</keyword>
<keyword evidence="5" id="KW-0444">Lipid biosynthesis</keyword>
<dbReference type="GO" id="GO:0019432">
    <property type="term" value="P:triglyceride biosynthetic process"/>
    <property type="evidence" value="ECO:0007669"/>
    <property type="project" value="TreeGrafter"/>
</dbReference>
<dbReference type="AlphaFoldDB" id="A0A939MLA6"/>
<comment type="pathway">
    <text evidence="1">Glycerolipid metabolism; triacylglycerol biosynthesis.</text>
</comment>
<dbReference type="EC" id="2.3.1.20" evidence="4"/>
<dbReference type="InterPro" id="IPR004255">
    <property type="entry name" value="O-acyltransferase_WSD1_N"/>
</dbReference>
<evidence type="ECO:0000313" key="14">
    <source>
        <dbReference type="EMBL" id="MBO1900902.1"/>
    </source>
</evidence>
<evidence type="ECO:0000313" key="15">
    <source>
        <dbReference type="Proteomes" id="UP000664382"/>
    </source>
</evidence>
<dbReference type="GO" id="GO:0004144">
    <property type="term" value="F:diacylglycerol O-acyltransferase activity"/>
    <property type="evidence" value="ECO:0007669"/>
    <property type="project" value="UniProtKB-EC"/>
</dbReference>
<dbReference type="RefSeq" id="WP_208095736.1">
    <property type="nucleotide sequence ID" value="NZ_JAGDYM010000004.1"/>
</dbReference>
<dbReference type="GO" id="GO:0071731">
    <property type="term" value="P:response to nitric oxide"/>
    <property type="evidence" value="ECO:0007669"/>
    <property type="project" value="TreeGrafter"/>
</dbReference>
<dbReference type="Gene3D" id="3.30.559.10">
    <property type="entry name" value="Chloramphenicol acetyltransferase-like domain"/>
    <property type="match status" value="1"/>
</dbReference>
<evidence type="ECO:0000256" key="10">
    <source>
        <dbReference type="ARBA" id="ARBA00048109"/>
    </source>
</evidence>
<keyword evidence="8" id="KW-0443">Lipid metabolism</keyword>
<keyword evidence="6" id="KW-0808">Transferase</keyword>
<keyword evidence="15" id="KW-1185">Reference proteome</keyword>
<sequence length="420" mass="44056">MNATRAGERLSGADEVNLLLDRGDSVYVVTVAGALGRGGFVGHGATGRDGIDLDGLRAGLAARVAAVPRLSATVRGSWGRHRFEPGAVDLAEHVRLAEPVDGRAGFERLCARLATTRLRADGPLWELLLVPGLRSEGPVGWVFRIHHTLADGTNVARILDGLFDPVPPGEDPPQRPRRTGSTPAGYWSGLLRALGERMPRTVLLGRLGLGRGIRVFSVDLAAVAERARSRGATVNDLVLAAAGAGARSAFLAAGEDVPEALPVSVPVVLPANASVANQVSAVVVRIPLREAPLDELLPAVAGISREAVARTRAQGLPWFAGTRLGGLVMRWFVARQRMTALLTTNVRGPARTRTLCGAPVEAVWALPVLGGNVRTGVAVVSYAGTLTCCVLWSDRLGDAGAAFAAGMRAALLTAEDRRRS</sequence>
<dbReference type="Proteomes" id="UP000664382">
    <property type="component" value="Unassembled WGS sequence"/>
</dbReference>
<feature type="domain" description="O-acyltransferase WSD1 C-terminal" evidence="13">
    <location>
        <begin position="277"/>
        <end position="409"/>
    </location>
</feature>
<evidence type="ECO:0000256" key="6">
    <source>
        <dbReference type="ARBA" id="ARBA00022679"/>
    </source>
</evidence>
<dbReference type="GO" id="GO:0051701">
    <property type="term" value="P:biological process involved in interaction with host"/>
    <property type="evidence" value="ECO:0007669"/>
    <property type="project" value="TreeGrafter"/>
</dbReference>
<dbReference type="PANTHER" id="PTHR31650">
    <property type="entry name" value="O-ACYLTRANSFERASE (WSD1-LIKE) FAMILY PROTEIN"/>
    <property type="match status" value="1"/>
</dbReference>
<comment type="caution">
    <text evidence="14">The sequence shown here is derived from an EMBL/GenBank/DDBJ whole genome shotgun (WGS) entry which is preliminary data.</text>
</comment>
<feature type="region of interest" description="Disordered" evidence="11">
    <location>
        <begin position="164"/>
        <end position="184"/>
    </location>
</feature>
<evidence type="ECO:0000256" key="2">
    <source>
        <dbReference type="ARBA" id="ARBA00005189"/>
    </source>
</evidence>
<reference evidence="14" key="1">
    <citation type="submission" date="2021-03" db="EMBL/GenBank/DDBJ databases">
        <title>Leucobacter chromiisoli sp. nov., isolated from chromium-containing soil of chemical plant.</title>
        <authorList>
            <person name="Xu Z."/>
        </authorList>
    </citation>
    <scope>NUCLEOTIDE SEQUENCE</scope>
    <source>
        <strain evidence="14">S27</strain>
    </source>
</reference>
<dbReference type="GO" id="GO:0001666">
    <property type="term" value="P:response to hypoxia"/>
    <property type="evidence" value="ECO:0007669"/>
    <property type="project" value="TreeGrafter"/>
</dbReference>
<proteinExistence type="inferred from homology"/>
<dbReference type="InterPro" id="IPR009721">
    <property type="entry name" value="O-acyltransferase_WSD1_C"/>
</dbReference>
<name>A0A939MLA6_9MICO</name>
<comment type="catalytic activity">
    <reaction evidence="10">
        <text>an acyl-CoA + a 1,2-diacyl-sn-glycerol = a triacyl-sn-glycerol + CoA</text>
        <dbReference type="Rhea" id="RHEA:10868"/>
        <dbReference type="ChEBI" id="CHEBI:17815"/>
        <dbReference type="ChEBI" id="CHEBI:57287"/>
        <dbReference type="ChEBI" id="CHEBI:58342"/>
        <dbReference type="ChEBI" id="CHEBI:64615"/>
        <dbReference type="EC" id="2.3.1.20"/>
    </reaction>
</comment>
<dbReference type="SUPFAM" id="SSF52777">
    <property type="entry name" value="CoA-dependent acyltransferases"/>
    <property type="match status" value="1"/>
</dbReference>
<comment type="similarity">
    <text evidence="3">Belongs to the long-chain O-acyltransferase family.</text>
</comment>
<dbReference type="GO" id="GO:0006071">
    <property type="term" value="P:glycerol metabolic process"/>
    <property type="evidence" value="ECO:0007669"/>
    <property type="project" value="UniProtKB-KW"/>
</dbReference>
<dbReference type="Pfam" id="PF06974">
    <property type="entry name" value="WS_DGAT_C"/>
    <property type="match status" value="1"/>
</dbReference>
<evidence type="ECO:0000259" key="13">
    <source>
        <dbReference type="Pfam" id="PF06974"/>
    </source>
</evidence>
<comment type="pathway">
    <text evidence="2">Lipid metabolism.</text>
</comment>
<evidence type="ECO:0000256" key="7">
    <source>
        <dbReference type="ARBA" id="ARBA00022798"/>
    </source>
</evidence>
<keyword evidence="7" id="KW-0319">Glycerol metabolism</keyword>
<dbReference type="EMBL" id="JAGDYM010000004">
    <property type="protein sequence ID" value="MBO1900902.1"/>
    <property type="molecule type" value="Genomic_DNA"/>
</dbReference>
<feature type="domain" description="O-acyltransferase WSD1-like N-terminal" evidence="12">
    <location>
        <begin position="54"/>
        <end position="177"/>
    </location>
</feature>
<evidence type="ECO:0000256" key="4">
    <source>
        <dbReference type="ARBA" id="ARBA00013244"/>
    </source>
</evidence>
<dbReference type="Pfam" id="PF03007">
    <property type="entry name" value="WS_DGAT_cat"/>
    <property type="match status" value="1"/>
</dbReference>
<organism evidence="14 15">
    <name type="scientific">Leucobacter weissii</name>
    <dbReference type="NCBI Taxonomy" id="1983706"/>
    <lineage>
        <taxon>Bacteria</taxon>
        <taxon>Bacillati</taxon>
        <taxon>Actinomycetota</taxon>
        <taxon>Actinomycetes</taxon>
        <taxon>Micrococcales</taxon>
        <taxon>Microbacteriaceae</taxon>
        <taxon>Leucobacter</taxon>
    </lineage>
</organism>
<protein>
    <recommendedName>
        <fullName evidence="4">diacylglycerol O-acyltransferase</fullName>
        <ecNumber evidence="4">2.3.1.20</ecNumber>
    </recommendedName>
</protein>